<dbReference type="InterPro" id="IPR038770">
    <property type="entry name" value="Na+/solute_symporter_sf"/>
</dbReference>
<evidence type="ECO:0000256" key="3">
    <source>
        <dbReference type="ARBA" id="ARBA00022448"/>
    </source>
</evidence>
<feature type="transmembrane region" description="Helical" evidence="8">
    <location>
        <begin position="169"/>
        <end position="189"/>
    </location>
</feature>
<comment type="subcellular location">
    <subcellularLocation>
        <location evidence="1">Cell membrane</location>
        <topology evidence="1">Multi-pass membrane protein</topology>
    </subcellularLocation>
</comment>
<feature type="transmembrane region" description="Helical" evidence="8">
    <location>
        <begin position="104"/>
        <end position="123"/>
    </location>
</feature>
<accession>A0A7D4BG79</accession>
<dbReference type="GO" id="GO:0055085">
    <property type="term" value="P:transmembrane transport"/>
    <property type="evidence" value="ECO:0007669"/>
    <property type="project" value="InterPro"/>
</dbReference>
<evidence type="ECO:0000256" key="7">
    <source>
        <dbReference type="ARBA" id="ARBA00023136"/>
    </source>
</evidence>
<dbReference type="PANTHER" id="PTHR36838:SF1">
    <property type="entry name" value="SLR1864 PROTEIN"/>
    <property type="match status" value="1"/>
</dbReference>
<dbReference type="InterPro" id="IPR004776">
    <property type="entry name" value="Mem_transp_PIN-like"/>
</dbReference>
<keyword evidence="10" id="KW-1185">Reference proteome</keyword>
<dbReference type="AlphaFoldDB" id="A0A7D4BG79"/>
<keyword evidence="3" id="KW-0813">Transport</keyword>
<protein>
    <submittedName>
        <fullName evidence="9">AEC family transporter</fullName>
    </submittedName>
</protein>
<evidence type="ECO:0000256" key="4">
    <source>
        <dbReference type="ARBA" id="ARBA00022475"/>
    </source>
</evidence>
<gene>
    <name evidence="9" type="ORF">FHG85_12965</name>
</gene>
<sequence length="316" mass="34487">MGSEIIIHQLLIFGVLIVVGAIGSYSGIITEKAKDFLSRFIIDITLPCLIFSTFARIDSNSQLLINGGLVFAFTFVNLFLAFVVGSASSKLQGLNKGNSTIHTLHTMFGNIVFLGYPLFDALFPGGIGIFYAAAYQLASNSVTFTYGIYRLSSGTNKSSFKRLMNINTIALLIGFGITAFKIPVPSFLIDALSGLGKATSPLSMVYIGALLMGIGIRKSVKHWSIYILSFVKLLLLPIAAGFLYMFIVKTFNLNMSREAFIVLVMEMAMPCQTIVVVMSRRYGGNYQLAAGNLFVTTILSILTLPAIYFFLNYLLG</sequence>
<reference evidence="9 10" key="1">
    <citation type="submission" date="2019-07" db="EMBL/GenBank/DDBJ databases">
        <title>Thalassofilum flectens gen. nov., sp. nov., a novel moderate thermophilic anaerobe from a shallow sea hot spring in Kunashir Island (Russia), representing a new family in the order Bacteroidales, and proposal of Thalassofilacea fam. nov.</title>
        <authorList>
            <person name="Kochetkova T.V."/>
            <person name="Podosokorskaya O.A."/>
            <person name="Novikov A."/>
            <person name="Elcheninov A.G."/>
            <person name="Toshchakov S.V."/>
            <person name="Kublanov I.V."/>
        </authorList>
    </citation>
    <scope>NUCLEOTIDE SEQUENCE [LARGE SCALE GENOMIC DNA]</scope>
    <source>
        <strain evidence="9 10">38-H</strain>
    </source>
</reference>
<evidence type="ECO:0000256" key="5">
    <source>
        <dbReference type="ARBA" id="ARBA00022692"/>
    </source>
</evidence>
<keyword evidence="7 8" id="KW-0472">Membrane</keyword>
<feature type="transmembrane region" description="Helical" evidence="8">
    <location>
        <begin position="223"/>
        <end position="247"/>
    </location>
</feature>
<evidence type="ECO:0000256" key="2">
    <source>
        <dbReference type="ARBA" id="ARBA00010145"/>
    </source>
</evidence>
<feature type="transmembrane region" description="Helical" evidence="8">
    <location>
        <begin position="40"/>
        <end position="57"/>
    </location>
</feature>
<dbReference type="Gene3D" id="1.20.1530.20">
    <property type="match status" value="1"/>
</dbReference>
<keyword evidence="4" id="KW-1003">Cell membrane</keyword>
<dbReference type="RefSeq" id="WP_173076602.1">
    <property type="nucleotide sequence ID" value="NZ_CP041345.1"/>
</dbReference>
<dbReference type="GO" id="GO:0005886">
    <property type="term" value="C:plasma membrane"/>
    <property type="evidence" value="ECO:0007669"/>
    <property type="project" value="UniProtKB-SubCell"/>
</dbReference>
<keyword evidence="5 8" id="KW-0812">Transmembrane</keyword>
<dbReference type="EMBL" id="CP041345">
    <property type="protein sequence ID" value="QKG81138.1"/>
    <property type="molecule type" value="Genomic_DNA"/>
</dbReference>
<comment type="similarity">
    <text evidence="2">Belongs to the auxin efflux carrier (TC 2.A.69) family.</text>
</comment>
<dbReference type="PANTHER" id="PTHR36838">
    <property type="entry name" value="AUXIN EFFLUX CARRIER FAMILY PROTEIN"/>
    <property type="match status" value="1"/>
</dbReference>
<evidence type="ECO:0000256" key="6">
    <source>
        <dbReference type="ARBA" id="ARBA00022989"/>
    </source>
</evidence>
<feature type="transmembrane region" description="Helical" evidence="8">
    <location>
        <begin position="6"/>
        <end position="28"/>
    </location>
</feature>
<dbReference type="KEGG" id="ttz:FHG85_12965"/>
<name>A0A7D4BG79_9BACT</name>
<organism evidence="9 10">
    <name type="scientific">Tenuifilum thalassicum</name>
    <dbReference type="NCBI Taxonomy" id="2590900"/>
    <lineage>
        <taxon>Bacteria</taxon>
        <taxon>Pseudomonadati</taxon>
        <taxon>Bacteroidota</taxon>
        <taxon>Bacteroidia</taxon>
        <taxon>Bacteroidales</taxon>
        <taxon>Tenuifilaceae</taxon>
        <taxon>Tenuifilum</taxon>
    </lineage>
</organism>
<feature type="transmembrane region" description="Helical" evidence="8">
    <location>
        <begin position="195"/>
        <end position="216"/>
    </location>
</feature>
<feature type="transmembrane region" description="Helical" evidence="8">
    <location>
        <begin position="63"/>
        <end position="84"/>
    </location>
</feature>
<dbReference type="Pfam" id="PF03547">
    <property type="entry name" value="Mem_trans"/>
    <property type="match status" value="2"/>
</dbReference>
<evidence type="ECO:0000313" key="10">
    <source>
        <dbReference type="Proteomes" id="UP000500961"/>
    </source>
</evidence>
<proteinExistence type="inferred from homology"/>
<keyword evidence="6 8" id="KW-1133">Transmembrane helix</keyword>
<evidence type="ECO:0000256" key="8">
    <source>
        <dbReference type="SAM" id="Phobius"/>
    </source>
</evidence>
<evidence type="ECO:0000313" key="9">
    <source>
        <dbReference type="EMBL" id="QKG81138.1"/>
    </source>
</evidence>
<dbReference type="Proteomes" id="UP000500961">
    <property type="component" value="Chromosome"/>
</dbReference>
<feature type="transmembrane region" description="Helical" evidence="8">
    <location>
        <begin position="290"/>
        <end position="311"/>
    </location>
</feature>
<feature type="transmembrane region" description="Helical" evidence="8">
    <location>
        <begin position="259"/>
        <end position="278"/>
    </location>
</feature>
<evidence type="ECO:0000256" key="1">
    <source>
        <dbReference type="ARBA" id="ARBA00004651"/>
    </source>
</evidence>